<dbReference type="SUPFAM" id="SSF52540">
    <property type="entry name" value="P-loop containing nucleoside triphosphate hydrolases"/>
    <property type="match status" value="1"/>
</dbReference>
<dbReference type="SMART" id="SM00448">
    <property type="entry name" value="REC"/>
    <property type="match status" value="1"/>
</dbReference>
<keyword evidence="6" id="KW-0238">DNA-binding</keyword>
<evidence type="ECO:0000256" key="8">
    <source>
        <dbReference type="PROSITE-ProRule" id="PRU00169"/>
    </source>
</evidence>
<dbReference type="PANTHER" id="PTHR32071">
    <property type="entry name" value="TRANSCRIPTIONAL REGULATORY PROTEIN"/>
    <property type="match status" value="1"/>
</dbReference>
<dbReference type="CDD" id="cd00009">
    <property type="entry name" value="AAA"/>
    <property type="match status" value="1"/>
</dbReference>
<dbReference type="PROSITE" id="PS50110">
    <property type="entry name" value="RESPONSE_REGULATORY"/>
    <property type="match status" value="1"/>
</dbReference>
<dbReference type="Pfam" id="PF25601">
    <property type="entry name" value="AAA_lid_14"/>
    <property type="match status" value="1"/>
</dbReference>
<evidence type="ECO:0000256" key="1">
    <source>
        <dbReference type="ARBA" id="ARBA00022553"/>
    </source>
</evidence>
<dbReference type="RefSeq" id="WP_119895706.1">
    <property type="nucleotide sequence ID" value="NZ_CP032419.1"/>
</dbReference>
<feature type="domain" description="Sigma-54 factor interaction" evidence="9">
    <location>
        <begin position="130"/>
        <end position="359"/>
    </location>
</feature>
<dbReference type="PRINTS" id="PR01590">
    <property type="entry name" value="HTHFIS"/>
</dbReference>
<dbReference type="EMBL" id="CP032419">
    <property type="protein sequence ID" value="AYC35060.1"/>
    <property type="molecule type" value="Genomic_DNA"/>
</dbReference>
<dbReference type="Pfam" id="PF00072">
    <property type="entry name" value="Response_reg"/>
    <property type="match status" value="1"/>
</dbReference>
<dbReference type="InterPro" id="IPR025662">
    <property type="entry name" value="Sigma_54_int_dom_ATP-bd_1"/>
</dbReference>
<evidence type="ECO:0000313" key="11">
    <source>
        <dbReference type="EMBL" id="AYC35060.1"/>
    </source>
</evidence>
<dbReference type="SMART" id="SM00382">
    <property type="entry name" value="AAA"/>
    <property type="match status" value="1"/>
</dbReference>
<dbReference type="Gene3D" id="3.40.50.2300">
    <property type="match status" value="1"/>
</dbReference>
<evidence type="ECO:0000256" key="5">
    <source>
        <dbReference type="ARBA" id="ARBA00023015"/>
    </source>
</evidence>
<feature type="domain" description="Response regulatory" evidence="10">
    <location>
        <begin position="4"/>
        <end position="118"/>
    </location>
</feature>
<dbReference type="PROSITE" id="PS00688">
    <property type="entry name" value="SIGMA54_INTERACT_3"/>
    <property type="match status" value="1"/>
</dbReference>
<dbReference type="PROSITE" id="PS00675">
    <property type="entry name" value="SIGMA54_INTERACT_1"/>
    <property type="match status" value="1"/>
</dbReference>
<dbReference type="Proteomes" id="UP000265560">
    <property type="component" value="Chromosome"/>
</dbReference>
<dbReference type="AlphaFoldDB" id="A0A385Z8S7"/>
<gene>
    <name evidence="11" type="ORF">D3880_09090</name>
</gene>
<keyword evidence="4" id="KW-0902">Two-component regulatory system</keyword>
<dbReference type="InterPro" id="IPR011006">
    <property type="entry name" value="CheY-like_superfamily"/>
</dbReference>
<dbReference type="InterPro" id="IPR009057">
    <property type="entry name" value="Homeodomain-like_sf"/>
</dbReference>
<evidence type="ECO:0000256" key="3">
    <source>
        <dbReference type="ARBA" id="ARBA00022840"/>
    </source>
</evidence>
<dbReference type="FunFam" id="3.40.50.2300:FF:000018">
    <property type="entry name" value="DNA-binding transcriptional regulator NtrC"/>
    <property type="match status" value="1"/>
</dbReference>
<dbReference type="PANTHER" id="PTHR32071:SF21">
    <property type="entry name" value="TRANSCRIPTIONAL REGULATORY PROTEIN FLGR"/>
    <property type="match status" value="1"/>
</dbReference>
<evidence type="ECO:0000313" key="12">
    <source>
        <dbReference type="Proteomes" id="UP000265560"/>
    </source>
</evidence>
<dbReference type="SUPFAM" id="SSF46689">
    <property type="entry name" value="Homeodomain-like"/>
    <property type="match status" value="1"/>
</dbReference>
<keyword evidence="12" id="KW-1185">Reference proteome</keyword>
<reference evidence="12" key="1">
    <citation type="submission" date="2018-09" db="EMBL/GenBank/DDBJ databases">
        <authorList>
            <person name="Zhu H."/>
        </authorList>
    </citation>
    <scope>NUCLEOTIDE SEQUENCE [LARGE SCALE GENOMIC DNA]</scope>
    <source>
        <strain evidence="12">K2W31S-8</strain>
    </source>
</reference>
<dbReference type="Pfam" id="PF00158">
    <property type="entry name" value="Sigma54_activat"/>
    <property type="match status" value="1"/>
</dbReference>
<keyword evidence="7" id="KW-0804">Transcription</keyword>
<protein>
    <submittedName>
        <fullName evidence="11">Sigma-54-dependent Fis family transcriptional regulator</fullName>
    </submittedName>
</protein>
<dbReference type="KEGG" id="pcav:D3880_09090"/>
<dbReference type="PROSITE" id="PS50045">
    <property type="entry name" value="SIGMA54_INTERACT_4"/>
    <property type="match status" value="1"/>
</dbReference>
<dbReference type="FunFam" id="3.40.50.300:FF:000006">
    <property type="entry name" value="DNA-binding transcriptional regulator NtrC"/>
    <property type="match status" value="1"/>
</dbReference>
<dbReference type="InterPro" id="IPR002197">
    <property type="entry name" value="HTH_Fis"/>
</dbReference>
<evidence type="ECO:0000256" key="6">
    <source>
        <dbReference type="ARBA" id="ARBA00023125"/>
    </source>
</evidence>
<dbReference type="SUPFAM" id="SSF52172">
    <property type="entry name" value="CheY-like"/>
    <property type="match status" value="1"/>
</dbReference>
<dbReference type="InterPro" id="IPR002078">
    <property type="entry name" value="Sigma_54_int"/>
</dbReference>
<dbReference type="InterPro" id="IPR058031">
    <property type="entry name" value="AAA_lid_NorR"/>
</dbReference>
<evidence type="ECO:0000259" key="9">
    <source>
        <dbReference type="PROSITE" id="PS50045"/>
    </source>
</evidence>
<dbReference type="InterPro" id="IPR025944">
    <property type="entry name" value="Sigma_54_int_dom_CS"/>
</dbReference>
<keyword evidence="1 8" id="KW-0597">Phosphoprotein</keyword>
<dbReference type="GO" id="GO:0000160">
    <property type="term" value="P:phosphorelay signal transduction system"/>
    <property type="evidence" value="ECO:0007669"/>
    <property type="project" value="UniProtKB-KW"/>
</dbReference>
<organism evidence="11 12">
    <name type="scientific">Pseudomonas cavernae</name>
    <dbReference type="NCBI Taxonomy" id="2320867"/>
    <lineage>
        <taxon>Bacteria</taxon>
        <taxon>Pseudomonadati</taxon>
        <taxon>Pseudomonadota</taxon>
        <taxon>Gammaproteobacteria</taxon>
        <taxon>Pseudomonadales</taxon>
        <taxon>Pseudomonadaceae</taxon>
        <taxon>Pseudomonas</taxon>
    </lineage>
</organism>
<dbReference type="OrthoDB" id="9804019at2"/>
<evidence type="ECO:0000256" key="4">
    <source>
        <dbReference type="ARBA" id="ARBA00023012"/>
    </source>
</evidence>
<dbReference type="GO" id="GO:0005524">
    <property type="term" value="F:ATP binding"/>
    <property type="evidence" value="ECO:0007669"/>
    <property type="project" value="UniProtKB-KW"/>
</dbReference>
<dbReference type="InterPro" id="IPR003593">
    <property type="entry name" value="AAA+_ATPase"/>
</dbReference>
<dbReference type="GO" id="GO:0006355">
    <property type="term" value="P:regulation of DNA-templated transcription"/>
    <property type="evidence" value="ECO:0007669"/>
    <property type="project" value="InterPro"/>
</dbReference>
<keyword evidence="5" id="KW-0805">Transcription regulation</keyword>
<dbReference type="PROSITE" id="PS00676">
    <property type="entry name" value="SIGMA54_INTERACT_2"/>
    <property type="match status" value="1"/>
</dbReference>
<dbReference type="Gene3D" id="1.10.10.60">
    <property type="entry name" value="Homeodomain-like"/>
    <property type="match status" value="1"/>
</dbReference>
<evidence type="ECO:0000256" key="2">
    <source>
        <dbReference type="ARBA" id="ARBA00022741"/>
    </source>
</evidence>
<dbReference type="Gene3D" id="3.40.50.300">
    <property type="entry name" value="P-loop containing nucleotide triphosphate hydrolases"/>
    <property type="match status" value="1"/>
</dbReference>
<dbReference type="Pfam" id="PF02954">
    <property type="entry name" value="HTH_8"/>
    <property type="match status" value="1"/>
</dbReference>
<sequence length="468" mass="51135">MTAKILLVEDDRALREALADTLLIGGHEYLAVDCAETALEALGREVFSLVISDVNMPGMDGHQLLGRIRAQYPQLPVLLMTAFGAVERAVDAMRQGAADYLVKPFEPQVLLELVARHALGRLGRGDSDGPVAMEPASRQLLELAARVARSDSTVLITGESGTGKEVLARYIHQQSPRATKPFIAINCAAIPDNMLEATLFGHEKGAFTGAIAAQPGKFELADGGTILLDEISEMPLGLQAKLLRVLQEREVERVGARKPIVLDIRVLATSNRDLAGEVAAGRFREDLYYRLSVFPLAWRPLRERTADILPLAERLLGKHAKKMNQANVRLSPEAQRCLVVHAWPGNVRELDNAIQRALILQQGGLIQPHDLCLTAPIGLAPAPLMPPPVLSVASPVSLVEAPLAEPASALGEDMRRHEYQMIIDTLRSERGRRKEAAERLGISPRTLRYKLAQMRDAGMDVEAYLFAS</sequence>
<dbReference type="Gene3D" id="1.10.8.60">
    <property type="match status" value="1"/>
</dbReference>
<name>A0A385Z8S7_9PSED</name>
<keyword evidence="3" id="KW-0067">ATP-binding</keyword>
<dbReference type="GO" id="GO:0043565">
    <property type="term" value="F:sequence-specific DNA binding"/>
    <property type="evidence" value="ECO:0007669"/>
    <property type="project" value="InterPro"/>
</dbReference>
<keyword evidence="2" id="KW-0547">Nucleotide-binding</keyword>
<evidence type="ECO:0000256" key="7">
    <source>
        <dbReference type="ARBA" id="ARBA00023163"/>
    </source>
</evidence>
<dbReference type="InterPro" id="IPR027417">
    <property type="entry name" value="P-loop_NTPase"/>
</dbReference>
<dbReference type="InterPro" id="IPR025943">
    <property type="entry name" value="Sigma_54_int_dom_ATP-bd_2"/>
</dbReference>
<dbReference type="InterPro" id="IPR001789">
    <property type="entry name" value="Sig_transdc_resp-reg_receiver"/>
</dbReference>
<feature type="modified residue" description="4-aspartylphosphate" evidence="8">
    <location>
        <position position="53"/>
    </location>
</feature>
<evidence type="ECO:0000259" key="10">
    <source>
        <dbReference type="PROSITE" id="PS50110"/>
    </source>
</evidence>
<proteinExistence type="predicted"/>
<accession>A0A385Z8S7</accession>